<evidence type="ECO:0000256" key="1">
    <source>
        <dbReference type="SAM" id="Coils"/>
    </source>
</evidence>
<evidence type="ECO:0000313" key="3">
    <source>
        <dbReference type="Proteomes" id="UP001605036"/>
    </source>
</evidence>
<evidence type="ECO:0000313" key="2">
    <source>
        <dbReference type="EMBL" id="KAL2632455.1"/>
    </source>
</evidence>
<organism evidence="2 3">
    <name type="scientific">Riccia fluitans</name>
    <dbReference type="NCBI Taxonomy" id="41844"/>
    <lineage>
        <taxon>Eukaryota</taxon>
        <taxon>Viridiplantae</taxon>
        <taxon>Streptophyta</taxon>
        <taxon>Embryophyta</taxon>
        <taxon>Marchantiophyta</taxon>
        <taxon>Marchantiopsida</taxon>
        <taxon>Marchantiidae</taxon>
        <taxon>Marchantiales</taxon>
        <taxon>Ricciaceae</taxon>
        <taxon>Riccia</taxon>
    </lineage>
</organism>
<accession>A0ABD1YPP1</accession>
<feature type="coiled-coil region" evidence="1">
    <location>
        <begin position="37"/>
        <end position="99"/>
    </location>
</feature>
<name>A0ABD1YPP1_9MARC</name>
<dbReference type="AlphaFoldDB" id="A0ABD1YPP1"/>
<protein>
    <submittedName>
        <fullName evidence="2">Uncharacterized protein</fullName>
    </submittedName>
</protein>
<gene>
    <name evidence="2" type="ORF">R1flu_017141</name>
</gene>
<keyword evidence="1" id="KW-0175">Coiled coil</keyword>
<sequence>MTDLAVQQLIKDHITQEWVAFLQTIHVTARKEQGRKNQELAESLAAARWEVDLARQKLKQSQVTIKQATPVGDRIYRKMWKLQKDLSQTQDELQEAQAEVPPLVTTMWRKIITTNGSKSWSKIHFSRAEEYQLQGRMEQLNA</sequence>
<comment type="caution">
    <text evidence="2">The sequence shown here is derived from an EMBL/GenBank/DDBJ whole genome shotgun (WGS) entry which is preliminary data.</text>
</comment>
<dbReference type="Proteomes" id="UP001605036">
    <property type="component" value="Unassembled WGS sequence"/>
</dbReference>
<proteinExistence type="predicted"/>
<keyword evidence="3" id="KW-1185">Reference proteome</keyword>
<reference evidence="2 3" key="1">
    <citation type="submission" date="2024-09" db="EMBL/GenBank/DDBJ databases">
        <title>Chromosome-scale assembly of Riccia fluitans.</title>
        <authorList>
            <person name="Paukszto L."/>
            <person name="Sawicki J."/>
            <person name="Karawczyk K."/>
            <person name="Piernik-Szablinska J."/>
            <person name="Szczecinska M."/>
            <person name="Mazdziarz M."/>
        </authorList>
    </citation>
    <scope>NUCLEOTIDE SEQUENCE [LARGE SCALE GENOMIC DNA]</scope>
    <source>
        <strain evidence="2">Rf_01</strain>
        <tissue evidence="2">Aerial parts of the thallus</tissue>
    </source>
</reference>
<dbReference type="EMBL" id="JBHFFA010000004">
    <property type="protein sequence ID" value="KAL2632455.1"/>
    <property type="molecule type" value="Genomic_DNA"/>
</dbReference>